<evidence type="ECO:0008006" key="2">
    <source>
        <dbReference type="Google" id="ProtNLM"/>
    </source>
</evidence>
<dbReference type="EMBL" id="HBFQ01017898">
    <property type="protein sequence ID" value="CAD8838164.1"/>
    <property type="molecule type" value="Transcribed_RNA"/>
</dbReference>
<proteinExistence type="predicted"/>
<reference evidence="1" key="1">
    <citation type="submission" date="2021-01" db="EMBL/GenBank/DDBJ databases">
        <authorList>
            <person name="Corre E."/>
            <person name="Pelletier E."/>
            <person name="Niang G."/>
            <person name="Scheremetjew M."/>
            <person name="Finn R."/>
            <person name="Kale V."/>
            <person name="Holt S."/>
            <person name="Cochrane G."/>
            <person name="Meng A."/>
            <person name="Brown T."/>
            <person name="Cohen L."/>
        </authorList>
    </citation>
    <scope>NUCLEOTIDE SEQUENCE</scope>
</reference>
<organism evidence="1">
    <name type="scientific">Noctiluca scintillans</name>
    <name type="common">Sea sparkle</name>
    <name type="synonym">Red tide dinoflagellate</name>
    <dbReference type="NCBI Taxonomy" id="2966"/>
    <lineage>
        <taxon>Eukaryota</taxon>
        <taxon>Sar</taxon>
        <taxon>Alveolata</taxon>
        <taxon>Dinophyceae</taxon>
        <taxon>Noctilucales</taxon>
        <taxon>Noctilucaceae</taxon>
        <taxon>Noctiluca</taxon>
    </lineage>
</organism>
<evidence type="ECO:0000313" key="1">
    <source>
        <dbReference type="EMBL" id="CAD8838164.1"/>
    </source>
</evidence>
<dbReference type="AlphaFoldDB" id="A0A7S1F181"/>
<accession>A0A7S1F181</accession>
<sequence>MCLDVDCLALVLAYVPLHEWLAVRSVSSGLRKGVTNRTFWGDVVRQRQVRGLQRTSLASWQWYTNWIRTALQRCRLRRMQQAFNVLRARRLQQAELHGLFHAFARQSRQNRLLRDCLARFHAHVIKLRSSGENVACRPESVVRLRCLEVFAFLPLFRYSFELLRQQIPHTRLLRDCFLRLKSRSRAPLLRRCFEHLKVNAASAYRAVDRVP</sequence>
<protein>
    <recommendedName>
        <fullName evidence="2">F-box domain-containing protein</fullName>
    </recommendedName>
</protein>
<gene>
    <name evidence="1" type="ORF">NSCI0253_LOCUS12512</name>
</gene>
<name>A0A7S1F181_NOCSC</name>